<proteinExistence type="predicted"/>
<dbReference type="InParanoid" id="A0A1B1AGP2"/>
<dbReference type="KEGG" id="cbot:ATE48_07180"/>
<name>A0A1B1AGP2_9PROT</name>
<sequence>MTLFASLAGKFKALTARERAALAILAAALSGFICAGAIEWAQSQARAAHLAEQRLAALTGLHGALEDVAYRQELAHEVARAWRWSFVDDALAGESVRSEIEGFCQGAGMAGARVRLEEAPARRGAVGLVRVEVEASFDWQSFLALLSALEVSDKSYAVSAIALRQQEAGPELSIIIEAPTLAGSARNES</sequence>
<evidence type="ECO:0000313" key="2">
    <source>
        <dbReference type="Proteomes" id="UP000092498"/>
    </source>
</evidence>
<dbReference type="AlphaFoldDB" id="A0A1B1AGP2"/>
<dbReference type="RefSeq" id="WP_066769497.1">
    <property type="nucleotide sequence ID" value="NZ_CP013244.1"/>
</dbReference>
<accession>A0A1B1AGP2</accession>
<gene>
    <name evidence="1" type="ORF">ATE48_07180</name>
</gene>
<dbReference type="Proteomes" id="UP000092498">
    <property type="component" value="Chromosome"/>
</dbReference>
<protein>
    <submittedName>
        <fullName evidence="1">Uncharacterized protein</fullName>
    </submittedName>
</protein>
<dbReference type="STRING" id="1759059.ATE48_07180"/>
<organism evidence="1 2">
    <name type="scientific">Candidatus Viadribacter manganicus</name>
    <dbReference type="NCBI Taxonomy" id="1759059"/>
    <lineage>
        <taxon>Bacteria</taxon>
        <taxon>Pseudomonadati</taxon>
        <taxon>Pseudomonadota</taxon>
        <taxon>Alphaproteobacteria</taxon>
        <taxon>Hyphomonadales</taxon>
        <taxon>Hyphomonadaceae</taxon>
        <taxon>Candidatus Viadribacter</taxon>
    </lineage>
</organism>
<reference evidence="1 2" key="1">
    <citation type="submission" date="2015-11" db="EMBL/GenBank/DDBJ databases">
        <title>Whole-Genome Sequence of Candidatus Oderbacter manganicum from the National Park Lower Oder Valley, Germany.</title>
        <authorList>
            <person name="Braun B."/>
            <person name="Liere K."/>
            <person name="Szewzyk U."/>
        </authorList>
    </citation>
    <scope>NUCLEOTIDE SEQUENCE [LARGE SCALE GENOMIC DNA]</scope>
    <source>
        <strain evidence="1 2">OTSz_A_272</strain>
    </source>
</reference>
<evidence type="ECO:0000313" key="1">
    <source>
        <dbReference type="EMBL" id="ANP45715.1"/>
    </source>
</evidence>
<dbReference type="EMBL" id="CP013244">
    <property type="protein sequence ID" value="ANP45715.1"/>
    <property type="molecule type" value="Genomic_DNA"/>
</dbReference>
<keyword evidence="2" id="KW-1185">Reference proteome</keyword>